<comment type="caution">
    <text evidence="1">The sequence shown here is derived from an EMBL/GenBank/DDBJ whole genome shotgun (WGS) entry which is preliminary data.</text>
</comment>
<accession>A0A699JX87</accession>
<name>A0A699JX87_TANCI</name>
<gene>
    <name evidence="1" type="ORF">Tci_631623</name>
</gene>
<proteinExistence type="predicted"/>
<evidence type="ECO:0000313" key="1">
    <source>
        <dbReference type="EMBL" id="GFA59651.1"/>
    </source>
</evidence>
<protein>
    <submittedName>
        <fullName evidence="1">Uncharacterized protein</fullName>
    </submittedName>
</protein>
<dbReference type="EMBL" id="BKCJ010452193">
    <property type="protein sequence ID" value="GFA59651.1"/>
    <property type="molecule type" value="Genomic_DNA"/>
</dbReference>
<organism evidence="1">
    <name type="scientific">Tanacetum cinerariifolium</name>
    <name type="common">Dalmatian daisy</name>
    <name type="synonym">Chrysanthemum cinerariifolium</name>
    <dbReference type="NCBI Taxonomy" id="118510"/>
    <lineage>
        <taxon>Eukaryota</taxon>
        <taxon>Viridiplantae</taxon>
        <taxon>Streptophyta</taxon>
        <taxon>Embryophyta</taxon>
        <taxon>Tracheophyta</taxon>
        <taxon>Spermatophyta</taxon>
        <taxon>Magnoliopsida</taxon>
        <taxon>eudicotyledons</taxon>
        <taxon>Gunneridae</taxon>
        <taxon>Pentapetalae</taxon>
        <taxon>asterids</taxon>
        <taxon>campanulids</taxon>
        <taxon>Asterales</taxon>
        <taxon>Asteraceae</taxon>
        <taxon>Asteroideae</taxon>
        <taxon>Anthemideae</taxon>
        <taxon>Anthemidinae</taxon>
        <taxon>Tanacetum</taxon>
    </lineage>
</organism>
<dbReference type="AlphaFoldDB" id="A0A699JX87"/>
<feature type="non-terminal residue" evidence="1">
    <location>
        <position position="1"/>
    </location>
</feature>
<reference evidence="1" key="1">
    <citation type="journal article" date="2019" name="Sci. Rep.">
        <title>Draft genome of Tanacetum cinerariifolium, the natural source of mosquito coil.</title>
        <authorList>
            <person name="Yamashiro T."/>
            <person name="Shiraishi A."/>
            <person name="Satake H."/>
            <person name="Nakayama K."/>
        </authorList>
    </citation>
    <scope>NUCLEOTIDE SEQUENCE</scope>
</reference>
<sequence length="151" mass="16860">NIVGAFMNVPIFVGNFAVVTDFAVFESMDSYRDEGMGYILVGRLFCKDAWIKTRRFDGVITIHKGNDSVTYQMVRSHPGFKHLTNAQCNKMKPLLKVSAQDELKEDTSNSGKLDSSRHSVLKSYLDEKNSCSGSSKGVNSSLVKLLVMHYL</sequence>